<feature type="transmembrane region" description="Helical" evidence="1">
    <location>
        <begin position="43"/>
        <end position="64"/>
    </location>
</feature>
<keyword evidence="1" id="KW-1133">Transmembrane helix</keyword>
<comment type="caution">
    <text evidence="2">The sequence shown here is derived from an EMBL/GenBank/DDBJ whole genome shotgun (WGS) entry which is preliminary data.</text>
</comment>
<organism evidence="2 3">
    <name type="scientific">Robbsia betulipollinis</name>
    <dbReference type="NCBI Taxonomy" id="2981849"/>
    <lineage>
        <taxon>Bacteria</taxon>
        <taxon>Pseudomonadati</taxon>
        <taxon>Pseudomonadota</taxon>
        <taxon>Betaproteobacteria</taxon>
        <taxon>Burkholderiales</taxon>
        <taxon>Burkholderiaceae</taxon>
        <taxon>Robbsia</taxon>
    </lineage>
</organism>
<name>A0ABT3ZHZ7_9BURK</name>
<keyword evidence="1" id="KW-0812">Transmembrane</keyword>
<reference evidence="2" key="1">
    <citation type="submission" date="2022-11" db="EMBL/GenBank/DDBJ databases">
        <title>Robbsia betulipollinis sp. nov., isolated from pollen of birch (Betula pendula).</title>
        <authorList>
            <person name="Shi H."/>
            <person name="Ambika Manirajan B."/>
            <person name="Ratering S."/>
            <person name="Geissler-Plaum R."/>
            <person name="Schnell S."/>
        </authorList>
    </citation>
    <scope>NUCLEOTIDE SEQUENCE</scope>
    <source>
        <strain evidence="2">Bb-Pol-6</strain>
    </source>
</reference>
<keyword evidence="1" id="KW-0472">Membrane</keyword>
<sequence>MITTRYRLAIAVRVLAAIVGGYALAAQGAVCIALLFQMLPDEAVVAGMLASFAIYAAAVVWAFAARSALRACLGLAVAAAVVGGVSALGRHALAG</sequence>
<feature type="transmembrane region" description="Helical" evidence="1">
    <location>
        <begin position="71"/>
        <end position="93"/>
    </location>
</feature>
<gene>
    <name evidence="2" type="ORF">OVY01_02065</name>
</gene>
<evidence type="ECO:0000313" key="3">
    <source>
        <dbReference type="Proteomes" id="UP001082899"/>
    </source>
</evidence>
<dbReference type="RefSeq" id="WP_267845267.1">
    <property type="nucleotide sequence ID" value="NZ_JAPMXC010000001.1"/>
</dbReference>
<evidence type="ECO:0000313" key="2">
    <source>
        <dbReference type="EMBL" id="MCY0386047.1"/>
    </source>
</evidence>
<accession>A0ABT3ZHZ7</accession>
<dbReference type="Pfam" id="PF12365">
    <property type="entry name" value="DUF3649"/>
    <property type="match status" value="1"/>
</dbReference>
<dbReference type="Proteomes" id="UP001082899">
    <property type="component" value="Unassembled WGS sequence"/>
</dbReference>
<keyword evidence="3" id="KW-1185">Reference proteome</keyword>
<dbReference type="EMBL" id="JAPMXC010000001">
    <property type="protein sequence ID" value="MCY0386047.1"/>
    <property type="molecule type" value="Genomic_DNA"/>
</dbReference>
<dbReference type="InterPro" id="IPR022109">
    <property type="entry name" value="DUF3649"/>
</dbReference>
<proteinExistence type="predicted"/>
<feature type="transmembrane region" description="Helical" evidence="1">
    <location>
        <begin position="12"/>
        <end position="37"/>
    </location>
</feature>
<evidence type="ECO:0000256" key="1">
    <source>
        <dbReference type="SAM" id="Phobius"/>
    </source>
</evidence>
<protein>
    <submittedName>
        <fullName evidence="2">DUF3649 domain-containing protein</fullName>
    </submittedName>
</protein>